<comment type="caution">
    <text evidence="4">The sequence shown here is derived from an EMBL/GenBank/DDBJ whole genome shotgun (WGS) entry which is preliminary data.</text>
</comment>
<reference evidence="4" key="1">
    <citation type="journal article" date="2021" name="PeerJ">
        <title>Extensive microbial diversity within the chicken gut microbiome revealed by metagenomics and culture.</title>
        <authorList>
            <person name="Gilroy R."/>
            <person name="Ravi A."/>
            <person name="Getino M."/>
            <person name="Pursley I."/>
            <person name="Horton D.L."/>
            <person name="Alikhan N.F."/>
            <person name="Baker D."/>
            <person name="Gharbi K."/>
            <person name="Hall N."/>
            <person name="Watson M."/>
            <person name="Adriaenssens E.M."/>
            <person name="Foster-Nyarko E."/>
            <person name="Jarju S."/>
            <person name="Secka A."/>
            <person name="Antonio M."/>
            <person name="Oren A."/>
            <person name="Chaudhuri R.R."/>
            <person name="La Ragione R."/>
            <person name="Hildebrand F."/>
            <person name="Pallen M.J."/>
        </authorList>
    </citation>
    <scope>NUCLEOTIDE SEQUENCE</scope>
    <source>
        <strain evidence="4">CHK192-8294</strain>
    </source>
</reference>
<dbReference type="PANTHER" id="PTHR30055:SF212">
    <property type="entry name" value="TETR-FAMILY FAMILY TRANSCRIPTIONAL REGULATOR"/>
    <property type="match status" value="1"/>
</dbReference>
<dbReference type="PROSITE" id="PS01081">
    <property type="entry name" value="HTH_TETR_1"/>
    <property type="match status" value="1"/>
</dbReference>
<dbReference type="PRINTS" id="PR00455">
    <property type="entry name" value="HTHTETR"/>
</dbReference>
<feature type="DNA-binding region" description="H-T-H motif" evidence="2">
    <location>
        <begin position="35"/>
        <end position="54"/>
    </location>
</feature>
<organism evidence="4 5">
    <name type="scientific">Candidatus Flavonifractor intestinigallinarum</name>
    <dbReference type="NCBI Taxonomy" id="2838586"/>
    <lineage>
        <taxon>Bacteria</taxon>
        <taxon>Bacillati</taxon>
        <taxon>Bacillota</taxon>
        <taxon>Clostridia</taxon>
        <taxon>Eubacteriales</taxon>
        <taxon>Oscillospiraceae</taxon>
        <taxon>Flavonifractor</taxon>
    </lineage>
</organism>
<dbReference type="SUPFAM" id="SSF46689">
    <property type="entry name" value="Homeodomain-like"/>
    <property type="match status" value="1"/>
</dbReference>
<protein>
    <submittedName>
        <fullName evidence="4">TetR/AcrR family transcriptional regulator</fullName>
    </submittedName>
</protein>
<dbReference type="InterPro" id="IPR001647">
    <property type="entry name" value="HTH_TetR"/>
</dbReference>
<feature type="domain" description="HTH tetR-type" evidence="3">
    <location>
        <begin position="12"/>
        <end position="72"/>
    </location>
</feature>
<dbReference type="PROSITE" id="PS50977">
    <property type="entry name" value="HTH_TETR_2"/>
    <property type="match status" value="1"/>
</dbReference>
<evidence type="ECO:0000256" key="1">
    <source>
        <dbReference type="ARBA" id="ARBA00023125"/>
    </source>
</evidence>
<dbReference type="EMBL" id="DWXO01000057">
    <property type="protein sequence ID" value="HJB80498.1"/>
    <property type="molecule type" value="Genomic_DNA"/>
</dbReference>
<name>A0A9D2MNR5_9FIRM</name>
<dbReference type="PANTHER" id="PTHR30055">
    <property type="entry name" value="HTH-TYPE TRANSCRIPTIONAL REGULATOR RUTR"/>
    <property type="match status" value="1"/>
</dbReference>
<reference evidence="4" key="2">
    <citation type="submission" date="2021-04" db="EMBL/GenBank/DDBJ databases">
        <authorList>
            <person name="Gilroy R."/>
        </authorList>
    </citation>
    <scope>NUCLEOTIDE SEQUENCE</scope>
    <source>
        <strain evidence="4">CHK192-8294</strain>
    </source>
</reference>
<evidence type="ECO:0000313" key="4">
    <source>
        <dbReference type="EMBL" id="HJB80498.1"/>
    </source>
</evidence>
<dbReference type="GO" id="GO:0000976">
    <property type="term" value="F:transcription cis-regulatory region binding"/>
    <property type="evidence" value="ECO:0007669"/>
    <property type="project" value="TreeGrafter"/>
</dbReference>
<dbReference type="Pfam" id="PF00440">
    <property type="entry name" value="TetR_N"/>
    <property type="match status" value="1"/>
</dbReference>
<proteinExistence type="predicted"/>
<dbReference type="Proteomes" id="UP000823921">
    <property type="component" value="Unassembled WGS sequence"/>
</dbReference>
<keyword evidence="1 2" id="KW-0238">DNA-binding</keyword>
<dbReference type="InterPro" id="IPR023772">
    <property type="entry name" value="DNA-bd_HTH_TetR-type_CS"/>
</dbReference>
<evidence type="ECO:0000256" key="2">
    <source>
        <dbReference type="PROSITE-ProRule" id="PRU00335"/>
    </source>
</evidence>
<dbReference type="AlphaFoldDB" id="A0A9D2MNR5"/>
<accession>A0A9D2MNR5</accession>
<dbReference type="InterPro" id="IPR050109">
    <property type="entry name" value="HTH-type_TetR-like_transc_reg"/>
</dbReference>
<gene>
    <name evidence="4" type="ORF">H9712_05895</name>
</gene>
<evidence type="ECO:0000259" key="3">
    <source>
        <dbReference type="PROSITE" id="PS50977"/>
    </source>
</evidence>
<dbReference type="Gene3D" id="1.10.357.10">
    <property type="entry name" value="Tetracycline Repressor, domain 2"/>
    <property type="match status" value="1"/>
</dbReference>
<sequence length="231" mass="26172">MPPREKTPAEKAAEKARILDAALDILAADGYEGLTMRRLGQKIGASATKIYLYFVNKDEVYLSVVIEGYRQLCDSLRQAMEQASGGEARFDAFLRTYLSFAWSHPTFYEVMALKKIPMQADYAGTEMEDVARRKYEAGMEVFTLTRQVMEGYLEEKGYVLSVSRDAAAFSIIVFLNGLLNTYYNKLAHTVFSEFSELDRLPDDCIRLLKNSFRNSVLPEGDEFKTNQVSEG</sequence>
<dbReference type="InterPro" id="IPR009057">
    <property type="entry name" value="Homeodomain-like_sf"/>
</dbReference>
<dbReference type="GO" id="GO:0003700">
    <property type="term" value="F:DNA-binding transcription factor activity"/>
    <property type="evidence" value="ECO:0007669"/>
    <property type="project" value="TreeGrafter"/>
</dbReference>
<evidence type="ECO:0000313" key="5">
    <source>
        <dbReference type="Proteomes" id="UP000823921"/>
    </source>
</evidence>